<proteinExistence type="predicted"/>
<dbReference type="GeneID" id="9672145"/>
<dbReference type="VEuPathDB" id="FungiDB:NECHADRAFT_82048"/>
<name>C7ZAC2_FUSV7</name>
<accession>C7ZAC2</accession>
<dbReference type="EMBL" id="GG698912">
    <property type="protein sequence ID" value="EEU39651.1"/>
    <property type="molecule type" value="Genomic_DNA"/>
</dbReference>
<dbReference type="KEGG" id="nhe:NECHADRAFT_82048"/>
<dbReference type="Proteomes" id="UP000005206">
    <property type="component" value="Chromosome 6"/>
</dbReference>
<dbReference type="AlphaFoldDB" id="C7ZAC2"/>
<keyword evidence="2" id="KW-1185">Reference proteome</keyword>
<sequence length="103" mass="10947">MTVTSLAGFDGGALMAASASSQLFVKIMQPCLMDAGMSATVPFDLGVDVKRILKLDVQDVVGVAGFKSAVLQGIREPGGRVVWAIMVDRTSMANIQYRTIKEP</sequence>
<protein>
    <submittedName>
        <fullName evidence="1">Uncharacterized protein</fullName>
    </submittedName>
</protein>
<dbReference type="RefSeq" id="XP_003045364.1">
    <property type="nucleotide sequence ID" value="XM_003045318.1"/>
</dbReference>
<evidence type="ECO:0000313" key="2">
    <source>
        <dbReference type="Proteomes" id="UP000005206"/>
    </source>
</evidence>
<dbReference type="HOGENOM" id="CLU_2264433_0_0_1"/>
<reference evidence="1 2" key="1">
    <citation type="journal article" date="2009" name="PLoS Genet.">
        <title>The genome of Nectria haematococca: contribution of supernumerary chromosomes to gene expansion.</title>
        <authorList>
            <person name="Coleman J.J."/>
            <person name="Rounsley S.D."/>
            <person name="Rodriguez-Carres M."/>
            <person name="Kuo A."/>
            <person name="Wasmann C.C."/>
            <person name="Grimwood J."/>
            <person name="Schmutz J."/>
            <person name="Taga M."/>
            <person name="White G.J."/>
            <person name="Zhou S."/>
            <person name="Schwartz D.C."/>
            <person name="Freitag M."/>
            <person name="Ma L.J."/>
            <person name="Danchin E.G."/>
            <person name="Henrissat B."/>
            <person name="Coutinho P.M."/>
            <person name="Nelson D.R."/>
            <person name="Straney D."/>
            <person name="Napoli C.A."/>
            <person name="Barker B.M."/>
            <person name="Gribskov M."/>
            <person name="Rep M."/>
            <person name="Kroken S."/>
            <person name="Molnar I."/>
            <person name="Rensing C."/>
            <person name="Kennell J.C."/>
            <person name="Zamora J."/>
            <person name="Farman M.L."/>
            <person name="Selker E.U."/>
            <person name="Salamov A."/>
            <person name="Shapiro H."/>
            <person name="Pangilinan J."/>
            <person name="Lindquist E."/>
            <person name="Lamers C."/>
            <person name="Grigoriev I.V."/>
            <person name="Geiser D.M."/>
            <person name="Covert S.F."/>
            <person name="Temporini E."/>
            <person name="Vanetten H.D."/>
        </authorList>
    </citation>
    <scope>NUCLEOTIDE SEQUENCE [LARGE SCALE GENOMIC DNA]</scope>
    <source>
        <strain evidence="2">ATCC MYA-4622 / CBS 123669 / FGSC 9596 / NRRL 45880 / 77-13-4</strain>
    </source>
</reference>
<gene>
    <name evidence="1" type="ORF">NECHADRAFT_82048</name>
</gene>
<organism evidence="1 2">
    <name type="scientific">Fusarium vanettenii (strain ATCC MYA-4622 / CBS 123669 / FGSC 9596 / NRRL 45880 / 77-13-4)</name>
    <name type="common">Fusarium solani subsp. pisi</name>
    <dbReference type="NCBI Taxonomy" id="660122"/>
    <lineage>
        <taxon>Eukaryota</taxon>
        <taxon>Fungi</taxon>
        <taxon>Dikarya</taxon>
        <taxon>Ascomycota</taxon>
        <taxon>Pezizomycotina</taxon>
        <taxon>Sordariomycetes</taxon>
        <taxon>Hypocreomycetidae</taxon>
        <taxon>Hypocreales</taxon>
        <taxon>Nectriaceae</taxon>
        <taxon>Fusarium</taxon>
        <taxon>Fusarium solani species complex</taxon>
        <taxon>Fusarium vanettenii</taxon>
    </lineage>
</organism>
<dbReference type="InParanoid" id="C7ZAC2"/>
<evidence type="ECO:0000313" key="1">
    <source>
        <dbReference type="EMBL" id="EEU39651.1"/>
    </source>
</evidence>